<organism evidence="1">
    <name type="scientific">Thermococcus nautili</name>
    <dbReference type="NCBI Taxonomy" id="195522"/>
    <lineage>
        <taxon>Archaea</taxon>
        <taxon>Methanobacteriati</taxon>
        <taxon>Methanobacteriota</taxon>
        <taxon>Thermococci</taxon>
        <taxon>Thermococcales</taxon>
        <taxon>Thermococcaceae</taxon>
        <taxon>Thermococcus</taxon>
    </lineage>
</organism>
<geneLocation type="plasmid" evidence="1">
    <name>pTN2</name>
</geneLocation>
<name>D6MXZ9_9EURY</name>
<proteinExistence type="predicted"/>
<reference evidence="1" key="1">
    <citation type="journal article" date="2010" name="Nucleic Acids Res.">
        <title>Two novel families of plasmids from hyperthermophilic archaea encoding new families of replication proteins.</title>
        <authorList>
            <person name="Soler N."/>
            <person name="Marguet E."/>
            <person name="Cortez D."/>
            <person name="Desnoues N."/>
            <person name="Keller J."/>
            <person name="van Tilbeurgh H."/>
            <person name="Sezonov G."/>
            <person name="Forterre P."/>
        </authorList>
    </citation>
    <scope>NUCLEOTIDE SEQUENCE</scope>
    <source>
        <strain evidence="1">30/1</strain>
        <plasmid evidence="1">pTN2</plasmid>
    </source>
</reference>
<dbReference type="AlphaFoldDB" id="D6MXZ9"/>
<sequence length="98" mass="11210">MVRPFKVVVVGKTENEKIWELEALVFAKDQTQAEELSLTTAKKRGLQTPKVVYMKEYRRARVYAIGKFGWPDDWVWDLIEEGLGQAPAGLVSLEDIEV</sequence>
<accession>D6MXZ9</accession>
<keyword evidence="1" id="KW-0614">Plasmid</keyword>
<gene>
    <name evidence="1" type="ORF">tn2-5</name>
</gene>
<dbReference type="EMBL" id="GU056177">
    <property type="protein sequence ID" value="ADF80200.1"/>
    <property type="molecule type" value="Genomic_DNA"/>
</dbReference>
<protein>
    <submittedName>
        <fullName evidence="1">Tn2-5p</fullName>
    </submittedName>
</protein>
<dbReference type="RefSeq" id="WP_013087983.1">
    <property type="nucleotide sequence ID" value="NC_014115.1"/>
</dbReference>
<evidence type="ECO:0000313" key="1">
    <source>
        <dbReference type="EMBL" id="ADF80200.1"/>
    </source>
</evidence>